<sequence>MDFGVLPPEINSSRMYAGPGSGPMMAAASAWDGLAAELSTAAMGYSSVIAELTGMPWLGPASQSMMMAVAPYVSWLSDAAAQTEEAASNARAAAAAFEAAFVMTVPPPVVAANRVLLMTLVATNFFGQNTPAIAVTEAHYMEMWAQDAAAMYDYAGASAVATNLPRFTSPPNTASPAAMGNQSAAVAQAVAAPAGDSAQSAAATIPQLLSSAAAPQAAAQQLAVSPAAASSPGVWEILQNQVRNFMTYGLPTPNNNYAGLNPEMYNTLRQTLQAYFGVGLGNFGWSIAQQLQTGLGTTAGSSGAWYPTPEFAALGAGGWNWHPSASFASSTQVGGLSVPSSWGNPSTLVSAPGAAEQAATKVVSTKFVTAPGEAAPAGGTNQMLHGLPVGSRGSQRAGYLGVRYGFRYTVLTRPPSAG</sequence>
<dbReference type="InterPro" id="IPR000030">
    <property type="entry name" value="PPE_dom"/>
</dbReference>
<dbReference type="Gene3D" id="1.20.1260.20">
    <property type="entry name" value="PPE superfamily"/>
    <property type="match status" value="1"/>
</dbReference>
<evidence type="ECO:0000256" key="1">
    <source>
        <dbReference type="ARBA" id="ARBA00010652"/>
    </source>
</evidence>
<feature type="domain" description="PPE family C-terminal" evidence="3">
    <location>
        <begin position="324"/>
        <end position="414"/>
    </location>
</feature>
<dbReference type="InterPro" id="IPR038332">
    <property type="entry name" value="PPE_sf"/>
</dbReference>
<keyword evidence="5" id="KW-1185">Reference proteome</keyword>
<dbReference type="SUPFAM" id="SSF140459">
    <property type="entry name" value="PE/PPE dimer-like"/>
    <property type="match status" value="1"/>
</dbReference>
<dbReference type="FunFam" id="1.20.1260.20:FF:000001">
    <property type="entry name" value="PPE family protein PPE41"/>
    <property type="match status" value="1"/>
</dbReference>
<comment type="similarity">
    <text evidence="1">Belongs to the mycobacterial PPE family.</text>
</comment>
<dbReference type="GO" id="GO:0052572">
    <property type="term" value="P:response to host immune response"/>
    <property type="evidence" value="ECO:0007669"/>
    <property type="project" value="TreeGrafter"/>
</dbReference>
<protein>
    <submittedName>
        <fullName evidence="4">PPE domain-containing protein</fullName>
    </submittedName>
</protein>
<accession>A0A975PXB1</accession>
<gene>
    <name evidence="4" type="ORF">F6B93_11025</name>
</gene>
<proteinExistence type="inferred from homology"/>
<dbReference type="AlphaFoldDB" id="A0A975PXB1"/>
<organism evidence="4 5">
    <name type="scientific">Mycobacterium spongiae</name>
    <dbReference type="NCBI Taxonomy" id="886343"/>
    <lineage>
        <taxon>Bacteria</taxon>
        <taxon>Bacillati</taxon>
        <taxon>Actinomycetota</taxon>
        <taxon>Actinomycetes</taxon>
        <taxon>Mycobacteriales</taxon>
        <taxon>Mycobacteriaceae</taxon>
        <taxon>Mycobacterium</taxon>
    </lineage>
</organism>
<dbReference type="InterPro" id="IPR022171">
    <property type="entry name" value="PPE_C"/>
</dbReference>
<dbReference type="Pfam" id="PF12484">
    <property type="entry name" value="PPE-SVP"/>
    <property type="match status" value="1"/>
</dbReference>
<feature type="domain" description="PPE" evidence="2">
    <location>
        <begin position="2"/>
        <end position="165"/>
    </location>
</feature>
<name>A0A975PXB1_9MYCO</name>
<evidence type="ECO:0000259" key="2">
    <source>
        <dbReference type="Pfam" id="PF00823"/>
    </source>
</evidence>
<dbReference type="PANTHER" id="PTHR46766:SF1">
    <property type="entry name" value="GLUTAMINE-RICH PROTEIN 2"/>
    <property type="match status" value="1"/>
</dbReference>
<evidence type="ECO:0000313" key="4">
    <source>
        <dbReference type="EMBL" id="QUR67558.1"/>
    </source>
</evidence>
<dbReference type="PANTHER" id="PTHR46766">
    <property type="entry name" value="GLUTAMINE-RICH PROTEIN 2"/>
    <property type="match status" value="1"/>
</dbReference>
<reference evidence="4" key="1">
    <citation type="submission" date="2019-12" db="EMBL/GenBank/DDBJ databases">
        <title>Mycobacterium spongiae sp. nov.</title>
        <authorList>
            <person name="Stinear T."/>
        </authorList>
    </citation>
    <scope>NUCLEOTIDE SEQUENCE</scope>
    <source>
        <strain evidence="4">FSD4b-SM</strain>
    </source>
</reference>
<dbReference type="Pfam" id="PF00823">
    <property type="entry name" value="PPE"/>
    <property type="match status" value="1"/>
</dbReference>
<dbReference type="EMBL" id="CP046600">
    <property type="protein sequence ID" value="QUR67558.1"/>
    <property type="molecule type" value="Genomic_DNA"/>
</dbReference>
<evidence type="ECO:0000259" key="3">
    <source>
        <dbReference type="Pfam" id="PF12484"/>
    </source>
</evidence>
<dbReference type="KEGG" id="mspg:F6B93_11025"/>
<dbReference type="Proteomes" id="UP000682202">
    <property type="component" value="Chromosome"/>
</dbReference>
<evidence type="ECO:0000313" key="5">
    <source>
        <dbReference type="Proteomes" id="UP000682202"/>
    </source>
</evidence>